<dbReference type="GO" id="GO:0004614">
    <property type="term" value="F:phosphoglucomutase activity"/>
    <property type="evidence" value="ECO:0007669"/>
    <property type="project" value="UniProtKB-EC"/>
</dbReference>
<comment type="catalytic activity">
    <reaction evidence="2">
        <text>alpha-D-mannose 1-phosphate = D-mannose 6-phosphate</text>
        <dbReference type="Rhea" id="RHEA:11140"/>
        <dbReference type="ChEBI" id="CHEBI:58409"/>
        <dbReference type="ChEBI" id="CHEBI:58735"/>
        <dbReference type="EC" id="5.4.2.8"/>
    </reaction>
</comment>
<dbReference type="Gene3D" id="3.40.120.10">
    <property type="entry name" value="Alpha-D-Glucose-1,6-Bisphosphate, subunit A, domain 3"/>
    <property type="match status" value="3"/>
</dbReference>
<evidence type="ECO:0000259" key="21">
    <source>
        <dbReference type="Pfam" id="PF02878"/>
    </source>
</evidence>
<keyword evidence="12" id="KW-0016">Alginate biosynthesis</keyword>
<keyword evidence="19" id="KW-1133">Transmembrane helix</keyword>
<dbReference type="PANTHER" id="PTHR43771:SF2">
    <property type="entry name" value="PHOSPHOMANNOMUTASE_PHOSPHOGLUCOMUTASE"/>
    <property type="match status" value="1"/>
</dbReference>
<comment type="pathway">
    <text evidence="5">Bacterial outer membrane biogenesis; lipopolysaccharide biosynthesis.</text>
</comment>
<comment type="pathway">
    <text evidence="4">Nucleotide-sugar biosynthesis; GDP-alpha-D-mannose biosynthesis; alpha-D-mannose 1-phosphate from D-fructose 6-phosphate: step 2/2.</text>
</comment>
<dbReference type="RefSeq" id="WP_184596571.1">
    <property type="nucleotide sequence ID" value="NZ_JACHLI010000037.1"/>
</dbReference>
<dbReference type="InterPro" id="IPR016066">
    <property type="entry name" value="A-D-PHexomutase_CS"/>
</dbReference>
<dbReference type="AlphaFoldDB" id="A0A7W7KQY7"/>
<dbReference type="FunFam" id="3.30.310.50:FF:000007">
    <property type="entry name" value="Phosphomannomutase/phosphoglucomutase"/>
    <property type="match status" value="1"/>
</dbReference>
<evidence type="ECO:0000256" key="5">
    <source>
        <dbReference type="ARBA" id="ARBA00004756"/>
    </source>
</evidence>
<dbReference type="Pfam" id="PF02880">
    <property type="entry name" value="PGM_PMM_III"/>
    <property type="match status" value="1"/>
</dbReference>
<comment type="catalytic activity">
    <reaction evidence="1">
        <text>alpha-D-glucose 1-phosphate = alpha-D-glucose 6-phosphate</text>
        <dbReference type="Rhea" id="RHEA:23536"/>
        <dbReference type="ChEBI" id="CHEBI:58225"/>
        <dbReference type="ChEBI" id="CHEBI:58601"/>
        <dbReference type="EC" id="5.4.2.2"/>
    </reaction>
</comment>
<evidence type="ECO:0000256" key="12">
    <source>
        <dbReference type="ARBA" id="ARBA00022841"/>
    </source>
</evidence>
<evidence type="ECO:0000259" key="22">
    <source>
        <dbReference type="Pfam" id="PF02879"/>
    </source>
</evidence>
<dbReference type="GO" id="GO:0000287">
    <property type="term" value="F:magnesium ion binding"/>
    <property type="evidence" value="ECO:0007669"/>
    <property type="project" value="InterPro"/>
</dbReference>
<dbReference type="Pfam" id="PF02878">
    <property type="entry name" value="PGM_PMM_I"/>
    <property type="match status" value="1"/>
</dbReference>
<evidence type="ECO:0000259" key="23">
    <source>
        <dbReference type="Pfam" id="PF02880"/>
    </source>
</evidence>
<evidence type="ECO:0000256" key="8">
    <source>
        <dbReference type="ARBA" id="ARBA00012728"/>
    </source>
</evidence>
<name>A0A7W7KQY7_PSENT</name>
<reference evidence="24 25" key="1">
    <citation type="submission" date="2020-08" db="EMBL/GenBank/DDBJ databases">
        <title>Functional genomics of gut bacteria from endangered species of beetles.</title>
        <authorList>
            <person name="Carlos-Shanley C."/>
        </authorList>
    </citation>
    <scope>NUCLEOTIDE SEQUENCE [LARGE SCALE GENOMIC DNA]</scope>
    <source>
        <strain evidence="24 25">S00179</strain>
    </source>
</reference>
<evidence type="ECO:0000256" key="15">
    <source>
        <dbReference type="ARBA" id="ARBA00023235"/>
    </source>
</evidence>
<evidence type="ECO:0000256" key="17">
    <source>
        <dbReference type="ARBA" id="ARBA00069192"/>
    </source>
</evidence>
<dbReference type="GO" id="GO:0004615">
    <property type="term" value="F:phosphomannomutase activity"/>
    <property type="evidence" value="ECO:0007669"/>
    <property type="project" value="UniProtKB-EC"/>
</dbReference>
<feature type="compositionally biased region" description="Low complexity" evidence="18">
    <location>
        <begin position="351"/>
        <end position="363"/>
    </location>
</feature>
<comment type="cofactor">
    <cofactor evidence="3">
        <name>Mg(2+)</name>
        <dbReference type="ChEBI" id="CHEBI:18420"/>
    </cofactor>
</comment>
<proteinExistence type="inferred from homology"/>
<evidence type="ECO:0000256" key="1">
    <source>
        <dbReference type="ARBA" id="ARBA00000443"/>
    </source>
</evidence>
<evidence type="ECO:0000256" key="6">
    <source>
        <dbReference type="ARBA" id="ARBA00010231"/>
    </source>
</evidence>
<dbReference type="InterPro" id="IPR005841">
    <property type="entry name" value="Alpha-D-phosphohexomutase_SF"/>
</dbReference>
<keyword evidence="19" id="KW-0812">Transmembrane</keyword>
<dbReference type="InterPro" id="IPR005843">
    <property type="entry name" value="A-D-PHexomutase_C"/>
</dbReference>
<dbReference type="Pfam" id="PF00408">
    <property type="entry name" value="PGM_PMM_IV"/>
    <property type="match status" value="1"/>
</dbReference>
<evidence type="ECO:0000256" key="4">
    <source>
        <dbReference type="ARBA" id="ARBA00004699"/>
    </source>
</evidence>
<feature type="domain" description="Alpha-D-phosphohexomutase C-terminal" evidence="20">
    <location>
        <begin position="787"/>
        <end position="861"/>
    </location>
</feature>
<feature type="region of interest" description="Disordered" evidence="18">
    <location>
        <begin position="337"/>
        <end position="363"/>
    </location>
</feature>
<dbReference type="CDD" id="cd03089">
    <property type="entry name" value="PMM_PGM"/>
    <property type="match status" value="1"/>
</dbReference>
<dbReference type="SUPFAM" id="SSF55957">
    <property type="entry name" value="Phosphoglucomutase, C-terminal domain"/>
    <property type="match status" value="1"/>
</dbReference>
<dbReference type="SUPFAM" id="SSF53738">
    <property type="entry name" value="Phosphoglucomutase, first 3 domains"/>
    <property type="match status" value="3"/>
</dbReference>
<feature type="domain" description="Alpha-D-phosphohexomutase alpha/beta/alpha" evidence="21">
    <location>
        <begin position="425"/>
        <end position="554"/>
    </location>
</feature>
<keyword evidence="15 24" id="KW-0413">Isomerase</keyword>
<comment type="subunit">
    <text evidence="7">Monomer.</text>
</comment>
<evidence type="ECO:0000313" key="24">
    <source>
        <dbReference type="EMBL" id="MBB4867251.1"/>
    </source>
</evidence>
<accession>A0A7W7KQY7</accession>
<gene>
    <name evidence="24" type="ORF">HNP46_006162</name>
</gene>
<dbReference type="FunFam" id="3.40.120.10:FF:000001">
    <property type="entry name" value="Phosphoglucosamine mutase"/>
    <property type="match status" value="1"/>
</dbReference>
<feature type="transmembrane region" description="Helical" evidence="19">
    <location>
        <begin position="269"/>
        <end position="293"/>
    </location>
</feature>
<evidence type="ECO:0000256" key="14">
    <source>
        <dbReference type="ARBA" id="ARBA00022985"/>
    </source>
</evidence>
<feature type="domain" description="Alpha-D-phosphohexomutase alpha/beta/alpha" evidence="22">
    <location>
        <begin position="572"/>
        <end position="667"/>
    </location>
</feature>
<evidence type="ECO:0000256" key="9">
    <source>
        <dbReference type="ARBA" id="ARBA00012730"/>
    </source>
</evidence>
<evidence type="ECO:0000256" key="10">
    <source>
        <dbReference type="ARBA" id="ARBA00022553"/>
    </source>
</evidence>
<evidence type="ECO:0000256" key="3">
    <source>
        <dbReference type="ARBA" id="ARBA00001946"/>
    </source>
</evidence>
<dbReference type="InterPro" id="IPR016055">
    <property type="entry name" value="A-D-PHexomutase_a/b/a-I/II/III"/>
</dbReference>
<evidence type="ECO:0000313" key="25">
    <source>
        <dbReference type="Proteomes" id="UP000566995"/>
    </source>
</evidence>
<evidence type="ECO:0000256" key="7">
    <source>
        <dbReference type="ARBA" id="ARBA00011245"/>
    </source>
</evidence>
<dbReference type="InterPro" id="IPR005844">
    <property type="entry name" value="A-D-PHexomutase_a/b/a-I"/>
</dbReference>
<evidence type="ECO:0000259" key="20">
    <source>
        <dbReference type="Pfam" id="PF00408"/>
    </source>
</evidence>
<sequence>MKLFQRTAKDSDELPELVPAEKAVRGPAPKVDLKPLLPAFIVAVGGIAAAGALLWFSLFGQAGQTHTAQLSSAWSESQAGALRQSLGLLAADSRSMATDPQLLPTLQSNDPSRIAALEKALAQGHLDGLVDVHLNANGQAVQDANRPGPLNYAALDMLHRVESGQNVAPEAYKVGNRWLVYSPTALRAADNSIQGSLLLVVDLQRLLGSLPPMSADIGQLQLSQQFGNSPAQVLLQRGEASAVQAQPLSSGNPNWKLSFTPGPSLTEPLYSPALLGIATLLALVGALLGLYLAQSAMQRRVSKDAQALGQFLQELAGQRTAKAPELSLPSLQALAQALARQPRRKTETNGASAPAATPAAPAQPAPAMVEVGAPVVAAESSLVDPLFQNTDILDIDILDEDQDLLGLEQTPVMSTPKAPQLPASIFRAYDIRGVVGDTLTAETAYWVGRAIGSESLARGEPCVSVGRDGRLSGPELVQQLIQGLLDCGCQVTDVGMVPTPVLYYAANVLEGKSGVMLTGSHNPPDYNGFKIVVAGETLANEQIQALRERIQNNDLASGVGSVQQVDILPRYFQQIRDDIALAKPLKVVVDCGNGVAGVIAPQLIEALGCTVIPLYCDVDGTFPNHHPDPGKPENLEDLIAKVKETGADLGLAFDGDGDRVGVVTNEGTIIYPDRLLMLFAKDVVSRNPGADIIFDVKCTRRLISLISGYGGRPVMWKTGHSLIKKKMKETGALLAGEMSGHIFFKERWYGFDDGIYSAARLLEIISLDKRDAERVFSAFPLDISTPEINITVTDEGKFALIEALQARGQWGEANLTTLDGVRVDYPKGWGLVRASNTTPVLVLRFEADTQEELERIKEVFRTQLKAVDPALSLPF</sequence>
<dbReference type="InterPro" id="IPR036900">
    <property type="entry name" value="A-D-PHexomutase_C_sf"/>
</dbReference>
<keyword evidence="10" id="KW-0597">Phosphoprotein</keyword>
<keyword evidence="19" id="KW-0472">Membrane</keyword>
<feature type="domain" description="Alpha-D-phosphohexomutase alpha/beta/alpha" evidence="23">
    <location>
        <begin position="672"/>
        <end position="776"/>
    </location>
</feature>
<dbReference type="InterPro" id="IPR005845">
    <property type="entry name" value="A-D-PHexomutase_a/b/a-II"/>
</dbReference>
<dbReference type="InterPro" id="IPR005846">
    <property type="entry name" value="A-D-PHexomutase_a/b/a-III"/>
</dbReference>
<keyword evidence="11" id="KW-0479">Metal-binding</keyword>
<keyword evidence="16" id="KW-0511">Multifunctional enzyme</keyword>
<dbReference type="GO" id="GO:0009103">
    <property type="term" value="P:lipopolysaccharide biosynthetic process"/>
    <property type="evidence" value="ECO:0007669"/>
    <property type="project" value="UniProtKB-KW"/>
</dbReference>
<dbReference type="PRINTS" id="PR00509">
    <property type="entry name" value="PGMPMM"/>
</dbReference>
<evidence type="ECO:0000256" key="18">
    <source>
        <dbReference type="SAM" id="MobiDB-lite"/>
    </source>
</evidence>
<dbReference type="Gene3D" id="3.30.310.50">
    <property type="entry name" value="Alpha-D-phosphohexomutase, C-terminal domain"/>
    <property type="match status" value="1"/>
</dbReference>
<keyword evidence="13" id="KW-0460">Magnesium</keyword>
<dbReference type="PROSITE" id="PS00710">
    <property type="entry name" value="PGM_PMM"/>
    <property type="match status" value="1"/>
</dbReference>
<evidence type="ECO:0000256" key="16">
    <source>
        <dbReference type="ARBA" id="ARBA00023268"/>
    </source>
</evidence>
<organism evidence="24 25">
    <name type="scientific">Pseudomonas nitroreducens</name>
    <dbReference type="NCBI Taxonomy" id="46680"/>
    <lineage>
        <taxon>Bacteria</taxon>
        <taxon>Pseudomonadati</taxon>
        <taxon>Pseudomonadota</taxon>
        <taxon>Gammaproteobacteria</taxon>
        <taxon>Pseudomonadales</taxon>
        <taxon>Pseudomonadaceae</taxon>
        <taxon>Pseudomonas</taxon>
    </lineage>
</organism>
<dbReference type="FunFam" id="3.40.120.10:FF:000021">
    <property type="entry name" value="Phosphomannomutase/phosphoglucomutase"/>
    <property type="match status" value="1"/>
</dbReference>
<comment type="caution">
    <text evidence="24">The sequence shown here is derived from an EMBL/GenBank/DDBJ whole genome shotgun (WGS) entry which is preliminary data.</text>
</comment>
<dbReference type="PANTHER" id="PTHR43771">
    <property type="entry name" value="PHOSPHOMANNOMUTASE"/>
    <property type="match status" value="1"/>
</dbReference>
<dbReference type="FunFam" id="3.40.120.10:FF:000025">
    <property type="entry name" value="Phosphomannomutase"/>
    <property type="match status" value="1"/>
</dbReference>
<evidence type="ECO:0000256" key="11">
    <source>
        <dbReference type="ARBA" id="ARBA00022723"/>
    </source>
</evidence>
<dbReference type="GO" id="GO:0042121">
    <property type="term" value="P:alginic acid biosynthetic process"/>
    <property type="evidence" value="ECO:0007669"/>
    <property type="project" value="UniProtKB-KW"/>
</dbReference>
<evidence type="ECO:0000256" key="13">
    <source>
        <dbReference type="ARBA" id="ARBA00022842"/>
    </source>
</evidence>
<comment type="similarity">
    <text evidence="6">Belongs to the phosphohexose mutase family.</text>
</comment>
<protein>
    <recommendedName>
        <fullName evidence="17">Phosphomannomutase/phosphoglucomutase</fullName>
        <ecNumber evidence="8">5.4.2.2</ecNumber>
        <ecNumber evidence="9">5.4.2.8</ecNumber>
    </recommendedName>
</protein>
<dbReference type="Proteomes" id="UP000566995">
    <property type="component" value="Unassembled WGS sequence"/>
</dbReference>
<dbReference type="Pfam" id="PF02879">
    <property type="entry name" value="PGM_PMM_II"/>
    <property type="match status" value="1"/>
</dbReference>
<dbReference type="EC" id="5.4.2.2" evidence="8"/>
<evidence type="ECO:0000256" key="2">
    <source>
        <dbReference type="ARBA" id="ARBA00000586"/>
    </source>
</evidence>
<evidence type="ECO:0000256" key="19">
    <source>
        <dbReference type="SAM" id="Phobius"/>
    </source>
</evidence>
<dbReference type="EC" id="5.4.2.8" evidence="9"/>
<dbReference type="EMBL" id="JACHLI010000037">
    <property type="protein sequence ID" value="MBB4867251.1"/>
    <property type="molecule type" value="Genomic_DNA"/>
</dbReference>
<feature type="transmembrane region" description="Helical" evidence="19">
    <location>
        <begin position="36"/>
        <end position="58"/>
    </location>
</feature>
<keyword evidence="14" id="KW-0448">Lipopolysaccharide biosynthesis</keyword>